<evidence type="ECO:0000256" key="5">
    <source>
        <dbReference type="ARBA" id="ARBA00022889"/>
    </source>
</evidence>
<name>A0A9E4N5U8_9GAMM</name>
<keyword evidence="3" id="KW-0677">Repeat</keyword>
<keyword evidence="6" id="KW-1133">Transmembrane helix</keyword>
<gene>
    <name evidence="9" type="ORF">JAZ07_16960</name>
</gene>
<evidence type="ECO:0000256" key="1">
    <source>
        <dbReference type="ARBA" id="ARBA00004370"/>
    </source>
</evidence>
<evidence type="ECO:0000313" key="9">
    <source>
        <dbReference type="EMBL" id="MCG7948036.1"/>
    </source>
</evidence>
<evidence type="ECO:0000313" key="10">
    <source>
        <dbReference type="Proteomes" id="UP000886667"/>
    </source>
</evidence>
<keyword evidence="7" id="KW-0472">Membrane</keyword>
<keyword evidence="5" id="KW-0130">Cell adhesion</keyword>
<dbReference type="PANTHER" id="PTHR24025:SF23">
    <property type="entry name" value="NEURAL-CADHERIN"/>
    <property type="match status" value="1"/>
</dbReference>
<dbReference type="PANTHER" id="PTHR24025">
    <property type="entry name" value="DESMOGLEIN FAMILY MEMBER"/>
    <property type="match status" value="1"/>
</dbReference>
<dbReference type="GO" id="GO:0005509">
    <property type="term" value="F:calcium ion binding"/>
    <property type="evidence" value="ECO:0007669"/>
    <property type="project" value="InterPro"/>
</dbReference>
<comment type="subcellular location">
    <subcellularLocation>
        <location evidence="1">Membrane</location>
    </subcellularLocation>
</comment>
<sequence>MPDIGNTTEFANYNYLWEDNGNDSLRGIQITMPEDGTAVSISAFITTGANSARTAVFALYDSTGNLLAYSNESAGGHTDEELLTLTLANEVSAGDLDLTNGSSYYLLVAFSGGSAAGGVANDGGTNIGYSGDNSATYPALAATAGTISQSQPDYSIYLTYSTGGAGRSADSLTGAFRRGNTGVTVNCTGLDASPTTQTVTVTDGTHSDTCTITNWNSGSPIINIDCALPPGSYDIQVTDDTGTVTLSGQTLLIETGYELITYNGSTPPANEKSLEAGTIGDYGFTPVANDKWGVTSHANVTWFADGQADINPAGTHTLPYWAWDESTGTMHTGQSIIIGEVPVLTNPTLTSTGQNTMQGTVDTNVDTGTLYAYWSTSATPPSVTDLKAGTGAAWSGNQAITSTGTKTFNATGLVADTNYYAHFLHDNSGSESDISTSAGVATDAGAPDTTPDAITWTDVTGAEPSSSHSDIQQITGVDAGETLNATNCEVSNDNQASWHASVTMVAGQTYARVTNNASANYATAVDLTATVNGVGDVFTITTRAADITPNAFSLTDQTDVALSTVITTNTITVAGVDAGQNVPLTITNGEYSINGGGWASNATNVQLGDTIQVRHTSSGSYTTAVNTTLDLNGVSDIFTTTTQAAPGNQAPVINDQTFNVIAGPLSPEYINTAGLPVRAVDTNVTDFEGNTHLIPAGTPLREGGRVVGNLCLAPNDLTDGWWIESSGANIINSSQWQTAIGQNSNVRSPLIGPAEGISNGDQIRVHVRVSVDDKSLAASWRLGFYVAGGGSGTTTWTDITSEISDTETWIVSNVGTITNIGTGLYALVHSISATGVATVTQSEFFIEKVTDQANQNPSTFTDGQAYSDHENGNTVSNNVVTQALGTEIPGAYWVDIGTVQASDPDEDPLTYSIIAGNTGDDITIDSNTAELSWANAPDPDRTASYDLTVQVDDGTDTASATVTVNVIDVPEGTSAKLSLSLELGVE</sequence>
<dbReference type="GO" id="GO:0007156">
    <property type="term" value="P:homophilic cell adhesion via plasma membrane adhesion molecules"/>
    <property type="evidence" value="ECO:0007669"/>
    <property type="project" value="InterPro"/>
</dbReference>
<proteinExistence type="predicted"/>
<dbReference type="InterPro" id="IPR015919">
    <property type="entry name" value="Cadherin-like_sf"/>
</dbReference>
<organism evidence="9 10">
    <name type="scientific">Candidatus Thiodiazotropha taylori</name>
    <dbReference type="NCBI Taxonomy" id="2792791"/>
    <lineage>
        <taxon>Bacteria</taxon>
        <taxon>Pseudomonadati</taxon>
        <taxon>Pseudomonadota</taxon>
        <taxon>Gammaproteobacteria</taxon>
        <taxon>Chromatiales</taxon>
        <taxon>Sedimenticolaceae</taxon>
        <taxon>Candidatus Thiodiazotropha</taxon>
    </lineage>
</organism>
<dbReference type="GO" id="GO:0016020">
    <property type="term" value="C:membrane"/>
    <property type="evidence" value="ECO:0007669"/>
    <property type="project" value="UniProtKB-SubCell"/>
</dbReference>
<evidence type="ECO:0000256" key="7">
    <source>
        <dbReference type="ARBA" id="ARBA00023136"/>
    </source>
</evidence>
<evidence type="ECO:0000256" key="3">
    <source>
        <dbReference type="ARBA" id="ARBA00022737"/>
    </source>
</evidence>
<dbReference type="InterPro" id="IPR050971">
    <property type="entry name" value="Cadherin-domain_protein"/>
</dbReference>
<keyword evidence="4" id="KW-0106">Calcium</keyword>
<evidence type="ECO:0000256" key="6">
    <source>
        <dbReference type="ARBA" id="ARBA00022989"/>
    </source>
</evidence>
<accession>A0A9E4N5U8</accession>
<dbReference type="SUPFAM" id="SSF49313">
    <property type="entry name" value="Cadherin-like"/>
    <property type="match status" value="1"/>
</dbReference>
<dbReference type="EMBL" id="JAEPCM010000606">
    <property type="protein sequence ID" value="MCG7948036.1"/>
    <property type="molecule type" value="Genomic_DNA"/>
</dbReference>
<feature type="domain" description="Cadherin" evidence="8">
    <location>
        <begin position="885"/>
        <end position="977"/>
    </location>
</feature>
<evidence type="ECO:0000256" key="4">
    <source>
        <dbReference type="ARBA" id="ARBA00022837"/>
    </source>
</evidence>
<evidence type="ECO:0000259" key="8">
    <source>
        <dbReference type="PROSITE" id="PS50268"/>
    </source>
</evidence>
<comment type="caution">
    <text evidence="9">The sequence shown here is derived from an EMBL/GenBank/DDBJ whole genome shotgun (WGS) entry which is preliminary data.</text>
</comment>
<evidence type="ECO:0000256" key="2">
    <source>
        <dbReference type="ARBA" id="ARBA00022692"/>
    </source>
</evidence>
<dbReference type="SMART" id="SM00112">
    <property type="entry name" value="CA"/>
    <property type="match status" value="1"/>
</dbReference>
<keyword evidence="2" id="KW-0812">Transmembrane</keyword>
<dbReference type="Proteomes" id="UP000886667">
    <property type="component" value="Unassembled WGS sequence"/>
</dbReference>
<dbReference type="CDD" id="cd11304">
    <property type="entry name" value="Cadherin_repeat"/>
    <property type="match status" value="1"/>
</dbReference>
<reference evidence="9" key="1">
    <citation type="journal article" date="2021" name="Proc. Natl. Acad. Sci. U.S.A.">
        <title>Global biogeography of chemosynthetic symbionts reveals both localized and globally distributed symbiont groups. .</title>
        <authorList>
            <person name="Osvatic J.T."/>
            <person name="Wilkins L.G.E."/>
            <person name="Leibrecht L."/>
            <person name="Leray M."/>
            <person name="Zauner S."/>
            <person name="Polzin J."/>
            <person name="Camacho Y."/>
            <person name="Gros O."/>
            <person name="van Gils J.A."/>
            <person name="Eisen J.A."/>
            <person name="Petersen J.M."/>
            <person name="Yuen B."/>
        </authorList>
    </citation>
    <scope>NUCLEOTIDE SEQUENCE</scope>
    <source>
        <strain evidence="9">MAGclacostrist064TRANS</strain>
    </source>
</reference>
<dbReference type="InterPro" id="IPR002126">
    <property type="entry name" value="Cadherin-like_dom"/>
</dbReference>
<dbReference type="PROSITE" id="PS50268">
    <property type="entry name" value="CADHERIN_2"/>
    <property type="match status" value="1"/>
</dbReference>
<dbReference type="AlphaFoldDB" id="A0A9E4N5U8"/>
<dbReference type="Gene3D" id="2.60.40.60">
    <property type="entry name" value="Cadherins"/>
    <property type="match status" value="1"/>
</dbReference>
<protein>
    <submittedName>
        <fullName evidence="9">Cadherin repeat domain-containing protein</fullName>
    </submittedName>
</protein>
<dbReference type="GO" id="GO:0005911">
    <property type="term" value="C:cell-cell junction"/>
    <property type="evidence" value="ECO:0007669"/>
    <property type="project" value="TreeGrafter"/>
</dbReference>